<protein>
    <recommendedName>
        <fullName evidence="4">DUF2946 domain-containing protein</fullName>
    </recommendedName>
</protein>
<dbReference type="Proteomes" id="UP000249633">
    <property type="component" value="Unassembled WGS sequence"/>
</dbReference>
<evidence type="ECO:0008006" key="4">
    <source>
        <dbReference type="Google" id="ProtNLM"/>
    </source>
</evidence>
<evidence type="ECO:0000256" key="1">
    <source>
        <dbReference type="SAM" id="SignalP"/>
    </source>
</evidence>
<evidence type="ECO:0000313" key="3">
    <source>
        <dbReference type="Proteomes" id="UP000249633"/>
    </source>
</evidence>
<keyword evidence="1" id="KW-0732">Signal</keyword>
<feature type="chain" id="PRO_5015876388" description="DUF2946 domain-containing protein" evidence="1">
    <location>
        <begin position="24"/>
        <end position="106"/>
    </location>
</feature>
<gene>
    <name evidence="2" type="ORF">DI603_05980</name>
</gene>
<evidence type="ECO:0000313" key="2">
    <source>
        <dbReference type="EMBL" id="PZP34499.1"/>
    </source>
</evidence>
<accession>A0A2W5FXY3</accession>
<reference evidence="2 3" key="1">
    <citation type="submission" date="2017-08" db="EMBL/GenBank/DDBJ databases">
        <title>Infants hospitalized years apart are colonized by the same room-sourced microbial strains.</title>
        <authorList>
            <person name="Brooks B."/>
            <person name="Olm M.R."/>
            <person name="Firek B.A."/>
            <person name="Baker R."/>
            <person name="Thomas B.C."/>
            <person name="Morowitz M.J."/>
            <person name="Banfield J.F."/>
        </authorList>
    </citation>
    <scope>NUCLEOTIDE SEQUENCE [LARGE SCALE GENOMIC DNA]</scope>
    <source>
        <strain evidence="2">S2_012_000_R2_81</strain>
    </source>
</reference>
<name>A0A2W5FXY3_9BURK</name>
<proteinExistence type="predicted"/>
<feature type="signal peptide" evidence="1">
    <location>
        <begin position="1"/>
        <end position="23"/>
    </location>
</feature>
<sequence>MRKHLLQLLLPLALLLSQQGAVWHELAHLGSLKNAAAEARADGADEGTDALCTLCLAYAHLAAGMEAPEARLPLLQVRHECAWPCAGTPLPQRALKARSRGPPQFL</sequence>
<organism evidence="2 3">
    <name type="scientific">Roseateles depolymerans</name>
    <dbReference type="NCBI Taxonomy" id="76731"/>
    <lineage>
        <taxon>Bacteria</taxon>
        <taxon>Pseudomonadati</taxon>
        <taxon>Pseudomonadota</taxon>
        <taxon>Betaproteobacteria</taxon>
        <taxon>Burkholderiales</taxon>
        <taxon>Sphaerotilaceae</taxon>
        <taxon>Roseateles</taxon>
    </lineage>
</organism>
<dbReference type="EMBL" id="QFOD01000004">
    <property type="protein sequence ID" value="PZP34499.1"/>
    <property type="molecule type" value="Genomic_DNA"/>
</dbReference>
<comment type="caution">
    <text evidence="2">The sequence shown here is derived from an EMBL/GenBank/DDBJ whole genome shotgun (WGS) entry which is preliminary data.</text>
</comment>
<dbReference type="AlphaFoldDB" id="A0A2W5FXY3"/>